<reference evidence="3 4" key="1">
    <citation type="submission" date="2021-08" db="EMBL/GenBank/DDBJ databases">
        <title>Complete genome sequence of the strain Aneurinibacillus thermoaerophilus CCM 8960.</title>
        <authorList>
            <person name="Musilova J."/>
            <person name="Kourilova X."/>
            <person name="Pernicova I."/>
            <person name="Bezdicek M."/>
            <person name="Lengerova M."/>
            <person name="Obruca S."/>
            <person name="Sedlar K."/>
        </authorList>
    </citation>
    <scope>NUCLEOTIDE SEQUENCE [LARGE SCALE GENOMIC DNA]</scope>
    <source>
        <strain evidence="3 4">CCM 8960</strain>
    </source>
</reference>
<gene>
    <name evidence="3" type="ORF">K3F53_10665</name>
</gene>
<evidence type="ECO:0000259" key="2">
    <source>
        <dbReference type="Pfam" id="PF03358"/>
    </source>
</evidence>
<dbReference type="PANTHER" id="PTHR30543">
    <property type="entry name" value="CHROMATE REDUCTASE"/>
    <property type="match status" value="1"/>
</dbReference>
<evidence type="ECO:0000313" key="3">
    <source>
        <dbReference type="EMBL" id="QYY41410.1"/>
    </source>
</evidence>
<dbReference type="RefSeq" id="WP_220558944.1">
    <property type="nucleotide sequence ID" value="NZ_CP080764.1"/>
</dbReference>
<feature type="domain" description="NADPH-dependent FMN reductase-like" evidence="2">
    <location>
        <begin position="1"/>
        <end position="139"/>
    </location>
</feature>
<dbReference type="EMBL" id="CP080764">
    <property type="protein sequence ID" value="QYY41410.1"/>
    <property type="molecule type" value="Genomic_DNA"/>
</dbReference>
<accession>A0ABX8Y7S6</accession>
<dbReference type="SUPFAM" id="SSF52218">
    <property type="entry name" value="Flavoproteins"/>
    <property type="match status" value="1"/>
</dbReference>
<name>A0ABX8Y7S6_ANETH</name>
<dbReference type="Pfam" id="PF03358">
    <property type="entry name" value="FMN_red"/>
    <property type="match status" value="1"/>
</dbReference>
<protein>
    <submittedName>
        <fullName evidence="3">NAD(P)H-dependent oxidoreductase</fullName>
    </submittedName>
</protein>
<dbReference type="InterPro" id="IPR050712">
    <property type="entry name" value="NAD(P)H-dep_reductase"/>
</dbReference>
<dbReference type="InterPro" id="IPR029039">
    <property type="entry name" value="Flavoprotein-like_sf"/>
</dbReference>
<dbReference type="Gene3D" id="3.40.50.360">
    <property type="match status" value="1"/>
</dbReference>
<dbReference type="PANTHER" id="PTHR30543:SF21">
    <property type="entry name" value="NAD(P)H-DEPENDENT FMN REDUCTASE LOT6"/>
    <property type="match status" value="1"/>
</dbReference>
<dbReference type="Proteomes" id="UP000826616">
    <property type="component" value="Chromosome"/>
</dbReference>
<dbReference type="GeneID" id="97141831"/>
<dbReference type="InterPro" id="IPR005025">
    <property type="entry name" value="FMN_Rdtase-like_dom"/>
</dbReference>
<sequence length="177" mass="19578">MKVMVLSGSSRPNSNTRGLAKGVCAHLEQQKVDVLFFDVGINELPIYKGGEDMEHPEVKRLQRYAEEADAFFVCTPEYHSGMSGALKNALDFLHGDHFRGKPVMIAAVGGGGKGGINALNNLRTVLRGVYALVLSDQYVTDMSCYNDRCELVHDDSRTRLKEMVCELLRVTKALKQS</sequence>
<keyword evidence="4" id="KW-1185">Reference proteome</keyword>
<evidence type="ECO:0000256" key="1">
    <source>
        <dbReference type="ARBA" id="ARBA00009428"/>
    </source>
</evidence>
<comment type="similarity">
    <text evidence="1">Belongs to the azoreductase type 2 family.</text>
</comment>
<proteinExistence type="inferred from homology"/>
<organism evidence="3 4">
    <name type="scientific">Aneurinibacillus thermoaerophilus</name>
    <dbReference type="NCBI Taxonomy" id="143495"/>
    <lineage>
        <taxon>Bacteria</taxon>
        <taxon>Bacillati</taxon>
        <taxon>Bacillota</taxon>
        <taxon>Bacilli</taxon>
        <taxon>Bacillales</taxon>
        <taxon>Paenibacillaceae</taxon>
        <taxon>Aneurinibacillus group</taxon>
        <taxon>Aneurinibacillus</taxon>
    </lineage>
</organism>
<evidence type="ECO:0000313" key="4">
    <source>
        <dbReference type="Proteomes" id="UP000826616"/>
    </source>
</evidence>